<dbReference type="Proteomes" id="UP001363010">
    <property type="component" value="Unassembled WGS sequence"/>
</dbReference>
<proteinExistence type="predicted"/>
<reference evidence="3 4" key="1">
    <citation type="submission" date="2024-03" db="EMBL/GenBank/DDBJ databases">
        <title>Novel species of the genus Variovorax.</title>
        <authorList>
            <person name="Liu Q."/>
            <person name="Xin Y.-H."/>
        </authorList>
    </citation>
    <scope>NUCLEOTIDE SEQUENCE [LARGE SCALE GENOMIC DNA]</scope>
    <source>
        <strain evidence="3 4">KACC 18501</strain>
    </source>
</reference>
<feature type="compositionally biased region" description="Basic and acidic residues" evidence="1">
    <location>
        <begin position="110"/>
        <end position="121"/>
    </location>
</feature>
<name>A0ABU8WDM8_9BURK</name>
<keyword evidence="4" id="KW-1185">Reference proteome</keyword>
<feature type="signal peptide" evidence="2">
    <location>
        <begin position="1"/>
        <end position="22"/>
    </location>
</feature>
<feature type="chain" id="PRO_5047181736" description="DUF5666 domain-containing protein" evidence="2">
    <location>
        <begin position="23"/>
        <end position="199"/>
    </location>
</feature>
<evidence type="ECO:0000256" key="1">
    <source>
        <dbReference type="SAM" id="MobiDB-lite"/>
    </source>
</evidence>
<comment type="caution">
    <text evidence="3">The sequence shown here is derived from an EMBL/GenBank/DDBJ whole genome shotgun (WGS) entry which is preliminary data.</text>
</comment>
<evidence type="ECO:0000313" key="3">
    <source>
        <dbReference type="EMBL" id="MEJ8827376.1"/>
    </source>
</evidence>
<evidence type="ECO:0008006" key="5">
    <source>
        <dbReference type="Google" id="ProtNLM"/>
    </source>
</evidence>
<feature type="region of interest" description="Disordered" evidence="1">
    <location>
        <begin position="110"/>
        <end position="131"/>
    </location>
</feature>
<dbReference type="EMBL" id="JBBKZV010000066">
    <property type="protein sequence ID" value="MEJ8827376.1"/>
    <property type="molecule type" value="Genomic_DNA"/>
</dbReference>
<gene>
    <name evidence="3" type="ORF">WKW80_36265</name>
</gene>
<evidence type="ECO:0000313" key="4">
    <source>
        <dbReference type="Proteomes" id="UP001363010"/>
    </source>
</evidence>
<protein>
    <recommendedName>
        <fullName evidence="5">DUF5666 domain-containing protein</fullName>
    </recommendedName>
</protein>
<organism evidence="3 4">
    <name type="scientific">Variovorax humicola</name>
    <dbReference type="NCBI Taxonomy" id="1769758"/>
    <lineage>
        <taxon>Bacteria</taxon>
        <taxon>Pseudomonadati</taxon>
        <taxon>Pseudomonadota</taxon>
        <taxon>Betaproteobacteria</taxon>
        <taxon>Burkholderiales</taxon>
        <taxon>Comamonadaceae</taxon>
        <taxon>Variovorax</taxon>
    </lineage>
</organism>
<dbReference type="RefSeq" id="WP_340368402.1">
    <property type="nucleotide sequence ID" value="NZ_JBBKZV010000066.1"/>
</dbReference>
<accession>A0ABU8WDM8</accession>
<sequence length="199" mass="21447">MKKRSVFVVAVALCALALPAMSKDELPAVVVSSEPGKATITEAVKVTGTVESVDLQKRRVSIKGSHGKVQSLELGPDVRNLKQVKVGDRVVVRYAQALTLTLMKDGKELRGKTESVGGERSRKGKRPAGAVGQKVEVTADVVAVNRRTRTITLRGPQQKVDLKVRDPEQLKQIKVGDQIHAVYTEAVALSVEPAARARP</sequence>
<keyword evidence="2" id="KW-0732">Signal</keyword>
<evidence type="ECO:0000256" key="2">
    <source>
        <dbReference type="SAM" id="SignalP"/>
    </source>
</evidence>